<evidence type="ECO:0008006" key="4">
    <source>
        <dbReference type="Google" id="ProtNLM"/>
    </source>
</evidence>
<reference evidence="2 3" key="1">
    <citation type="submission" date="2019-06" db="EMBL/GenBank/DDBJ databases">
        <title>Whole genome shotgun sequence of Vibrio inusitatus NBRC 102082.</title>
        <authorList>
            <person name="Hosoyama A."/>
            <person name="Uohara A."/>
            <person name="Ohji S."/>
            <person name="Ichikawa N."/>
        </authorList>
    </citation>
    <scope>NUCLEOTIDE SEQUENCE [LARGE SCALE GENOMIC DNA]</scope>
    <source>
        <strain evidence="2 3">NBRC 102082</strain>
    </source>
</reference>
<evidence type="ECO:0000313" key="2">
    <source>
        <dbReference type="EMBL" id="GEA52217.1"/>
    </source>
</evidence>
<evidence type="ECO:0000256" key="1">
    <source>
        <dbReference type="SAM" id="SignalP"/>
    </source>
</evidence>
<comment type="caution">
    <text evidence="2">The sequence shown here is derived from an EMBL/GenBank/DDBJ whole genome shotgun (WGS) entry which is preliminary data.</text>
</comment>
<organism evidence="2 3">
    <name type="scientific">Vibrio inusitatus NBRC 102082</name>
    <dbReference type="NCBI Taxonomy" id="1219070"/>
    <lineage>
        <taxon>Bacteria</taxon>
        <taxon>Pseudomonadati</taxon>
        <taxon>Pseudomonadota</taxon>
        <taxon>Gammaproteobacteria</taxon>
        <taxon>Vibrionales</taxon>
        <taxon>Vibrionaceae</taxon>
        <taxon>Vibrio</taxon>
    </lineage>
</organism>
<evidence type="ECO:0000313" key="3">
    <source>
        <dbReference type="Proteomes" id="UP000318717"/>
    </source>
</evidence>
<dbReference type="AlphaFoldDB" id="A0A4Y3HYN1"/>
<accession>A0A4Y3HYN1</accession>
<dbReference type="Proteomes" id="UP000318717">
    <property type="component" value="Unassembled WGS sequence"/>
</dbReference>
<keyword evidence="3" id="KW-1185">Reference proteome</keyword>
<keyword evidence="1" id="KW-0732">Signal</keyword>
<dbReference type="OrthoDB" id="5896825at2"/>
<protein>
    <recommendedName>
        <fullName evidence="4">Outer membrane protein</fullName>
    </recommendedName>
</protein>
<dbReference type="RefSeq" id="WP_141346669.1">
    <property type="nucleotide sequence ID" value="NZ_BJLF01000017.1"/>
</dbReference>
<proteinExistence type="predicted"/>
<sequence length="265" mass="29046">MKKFALLIPLSLGICLPAYSTETNTENRVIDPADVTQVYTQAALMLSGNSDIQFQGQISGGLDNGQQFALLAEATFVDDSNTTLRDPNKFGSEYSNSRIQYFHVFEPGLQATPKIGVSLDYINTRTNIKNDLLSVGGIVAINPAYTGGFLVFPRAGLMAGSMDIPGISSSEDNLTGYSLGLITAKHLGDSGAYVSFVPEWQDLSGDEINMQNFSFKTSLNVPMNSARTWWLNTRYDITKGDINVNDSSVANNWQTEAWVGVRYYF</sequence>
<dbReference type="EMBL" id="BJLF01000017">
    <property type="protein sequence ID" value="GEA52217.1"/>
    <property type="molecule type" value="Genomic_DNA"/>
</dbReference>
<feature type="chain" id="PRO_5021452577" description="Outer membrane protein" evidence="1">
    <location>
        <begin position="21"/>
        <end position="265"/>
    </location>
</feature>
<feature type="signal peptide" evidence="1">
    <location>
        <begin position="1"/>
        <end position="20"/>
    </location>
</feature>
<name>A0A4Y3HYN1_9VIBR</name>
<gene>
    <name evidence="2" type="ORF">VIN01S_30210</name>
</gene>